<dbReference type="PANTHER" id="PTHR35038:SF8">
    <property type="entry name" value="C-TYPE POLYHEME CYTOCHROME OMCC"/>
    <property type="match status" value="1"/>
</dbReference>
<accession>A0AAE5CCL4</accession>
<feature type="domain" description="Cytochrome c-552/4" evidence="2">
    <location>
        <begin position="31"/>
        <end position="70"/>
    </location>
</feature>
<dbReference type="EMBL" id="JAACAK010000113">
    <property type="protein sequence ID" value="NIR76113.1"/>
    <property type="molecule type" value="Genomic_DNA"/>
</dbReference>
<reference evidence="3 4" key="1">
    <citation type="submission" date="2020-01" db="EMBL/GenBank/DDBJ databases">
        <title>Genomes assembled from Gulf of Kutch pelagic sediment metagenomes.</title>
        <authorList>
            <person name="Chandrashekar M."/>
            <person name="Mahajan M.S."/>
            <person name="Dave K.J."/>
            <person name="Vatsa P."/>
            <person name="Nathani N.M."/>
        </authorList>
    </citation>
    <scope>NUCLEOTIDE SEQUENCE [LARGE SCALE GENOMIC DNA]</scope>
    <source>
        <strain evidence="3">KS3-K002</strain>
    </source>
</reference>
<dbReference type="Gene3D" id="3.90.10.10">
    <property type="entry name" value="Cytochrome C3"/>
    <property type="match status" value="2"/>
</dbReference>
<sequence>MNFKLTLIPGLLLMAGANPRWVTAQTTDAQQRELEIERDYSCVVCHIDKRRAFRLGVHSDRGIHCEDCHGGDPRGFEVESAHRAVDYIGSPDKLQTVELCTDCHADPDQMRQYGLPAGELAEYRTSRHGMLLLDRGDLNAPTCTDCHDAHTILRPTDARSNVYPTNIAGTCATCHEDESLMAGYGLPTDQFDTYRSSAHGVALYEKHNFAAPTCVGCHGSHSALPPAVAQIANVCGQCHVRVREAFDVGPHGTAARAAKLSGCTACHSNHGTEVIPPDRIAETCTECHEAGSEAAGIGIEIEEKATRAAEELRSAAEAIDELVSAGRDVSDARLRYQSALTAFMQVSQTQHSLDLTALDDLRREVASISLDIRSSAEVAAEHRWEHRLILVPVWFLALSAGVLAWFKLRGSERSATAEGQ</sequence>
<gene>
    <name evidence="3" type="ORF">GWO12_13540</name>
</gene>
<feature type="domain" description="Cytochrome c-552/4" evidence="2">
    <location>
        <begin position="234"/>
        <end position="297"/>
    </location>
</feature>
<protein>
    <recommendedName>
        <fullName evidence="2">Cytochrome c-552/4 domain-containing protein</fullName>
    </recommendedName>
</protein>
<evidence type="ECO:0000313" key="4">
    <source>
        <dbReference type="Proteomes" id="UP000702544"/>
    </source>
</evidence>
<keyword evidence="1" id="KW-0732">Signal</keyword>
<organism evidence="3 4">
    <name type="scientific">Candidatus Kutchimonas denitrificans</name>
    <dbReference type="NCBI Taxonomy" id="3056748"/>
    <lineage>
        <taxon>Bacteria</taxon>
        <taxon>Pseudomonadati</taxon>
        <taxon>Gemmatimonadota</taxon>
        <taxon>Gemmatimonadia</taxon>
        <taxon>Candidatus Palauibacterales</taxon>
        <taxon>Candidatus Palauibacteraceae</taxon>
        <taxon>Candidatus Kutchimonas</taxon>
    </lineage>
</organism>
<evidence type="ECO:0000259" key="2">
    <source>
        <dbReference type="Pfam" id="PF13435"/>
    </source>
</evidence>
<dbReference type="InterPro" id="IPR023155">
    <property type="entry name" value="Cyt_c-552/4"/>
</dbReference>
<comment type="caution">
    <text evidence="3">The sequence shown here is derived from an EMBL/GenBank/DDBJ whole genome shotgun (WGS) entry which is preliminary data.</text>
</comment>
<dbReference type="InterPro" id="IPR051829">
    <property type="entry name" value="Multiheme_Cytochr_ET"/>
</dbReference>
<dbReference type="Proteomes" id="UP000702544">
    <property type="component" value="Unassembled WGS sequence"/>
</dbReference>
<dbReference type="Pfam" id="PF13435">
    <property type="entry name" value="Cytochrome_C554"/>
    <property type="match status" value="2"/>
</dbReference>
<dbReference type="AlphaFoldDB" id="A0AAE5CCL4"/>
<dbReference type="InterPro" id="IPR036280">
    <property type="entry name" value="Multihaem_cyt_sf"/>
</dbReference>
<evidence type="ECO:0000256" key="1">
    <source>
        <dbReference type="ARBA" id="ARBA00022729"/>
    </source>
</evidence>
<dbReference type="SUPFAM" id="SSF48695">
    <property type="entry name" value="Multiheme cytochromes"/>
    <property type="match status" value="1"/>
</dbReference>
<dbReference type="PANTHER" id="PTHR35038">
    <property type="entry name" value="DISSIMILATORY SULFITE REDUCTASE SIRA"/>
    <property type="match status" value="1"/>
</dbReference>
<evidence type="ECO:0000313" key="3">
    <source>
        <dbReference type="EMBL" id="NIR76113.1"/>
    </source>
</evidence>
<name>A0AAE5CCL4_9BACT</name>
<proteinExistence type="predicted"/>